<proteinExistence type="predicted"/>
<keyword evidence="2" id="KW-1185">Reference proteome</keyword>
<dbReference type="EMBL" id="FUKJ01000017">
    <property type="protein sequence ID" value="SJM89344.1"/>
    <property type="molecule type" value="Genomic_DNA"/>
</dbReference>
<dbReference type="Proteomes" id="UP000195442">
    <property type="component" value="Unassembled WGS sequence"/>
</dbReference>
<dbReference type="RefSeq" id="WP_087145580.1">
    <property type="nucleotide sequence ID" value="NZ_FUKJ01000017.1"/>
</dbReference>
<dbReference type="InterPro" id="IPR019291">
    <property type="entry name" value="Host_attachment_protein"/>
</dbReference>
<protein>
    <submittedName>
        <fullName evidence="1">Host attachment protein</fullName>
    </submittedName>
</protein>
<organism evidence="1 2">
    <name type="scientific">Crenothrix polyspora</name>
    <dbReference type="NCBI Taxonomy" id="360316"/>
    <lineage>
        <taxon>Bacteria</taxon>
        <taxon>Pseudomonadati</taxon>
        <taxon>Pseudomonadota</taxon>
        <taxon>Gammaproteobacteria</taxon>
        <taxon>Methylococcales</taxon>
        <taxon>Crenotrichaceae</taxon>
        <taxon>Crenothrix</taxon>
    </lineage>
</organism>
<evidence type="ECO:0000313" key="2">
    <source>
        <dbReference type="Proteomes" id="UP000195442"/>
    </source>
</evidence>
<reference evidence="2" key="1">
    <citation type="submission" date="2017-02" db="EMBL/GenBank/DDBJ databases">
        <authorList>
            <person name="Daims H."/>
        </authorList>
    </citation>
    <scope>NUCLEOTIDE SEQUENCE [LARGE SCALE GENOMIC DNA]</scope>
</reference>
<name>A0A1R4GZG2_9GAMM</name>
<dbReference type="OrthoDB" id="329419at2"/>
<accession>A0A1R4GZG2</accession>
<evidence type="ECO:0000313" key="1">
    <source>
        <dbReference type="EMBL" id="SJM89344.1"/>
    </source>
</evidence>
<sequence>MKLTWILVADNTQARIFTADSPSSALEEIDGLAHTEGRLHDREITTDLPGRIKSADGSRHALEQATDPKKHEADNFAHQVAQHLEAGHNANKFEQLLIIAEPSFLGLLRLCLPEQVKKHVCFELDKNIAPQSAVDIRKHLPQYLPHL</sequence>
<dbReference type="AlphaFoldDB" id="A0A1R4GZG2"/>
<gene>
    <name evidence="1" type="ORF">CRENPOLYSF2_1130017</name>
</gene>
<dbReference type="Pfam" id="PF10116">
    <property type="entry name" value="Host_attach"/>
    <property type="match status" value="1"/>
</dbReference>